<protein>
    <submittedName>
        <fullName evidence="1">Uncharacterized protein</fullName>
    </submittedName>
</protein>
<proteinExistence type="predicted"/>
<evidence type="ECO:0000313" key="1">
    <source>
        <dbReference type="EMBL" id="EAW12068.1"/>
    </source>
</evidence>
<dbReference type="EMBL" id="DS027051">
    <property type="protein sequence ID" value="EAW12068.1"/>
    <property type="molecule type" value="Genomic_DNA"/>
</dbReference>
<dbReference type="HOGENOM" id="CLU_2739557_0_0_1"/>
<dbReference type="Proteomes" id="UP000006701">
    <property type="component" value="Unassembled WGS sequence"/>
</dbReference>
<organism evidence="1 2">
    <name type="scientific">Aspergillus clavatus (strain ATCC 1007 / CBS 513.65 / DSM 816 / NCTC 3887 / NRRL 1 / QM 1276 / 107)</name>
    <dbReference type="NCBI Taxonomy" id="344612"/>
    <lineage>
        <taxon>Eukaryota</taxon>
        <taxon>Fungi</taxon>
        <taxon>Dikarya</taxon>
        <taxon>Ascomycota</taxon>
        <taxon>Pezizomycotina</taxon>
        <taxon>Eurotiomycetes</taxon>
        <taxon>Eurotiomycetidae</taxon>
        <taxon>Eurotiales</taxon>
        <taxon>Aspergillaceae</taxon>
        <taxon>Aspergillus</taxon>
        <taxon>Aspergillus subgen. Fumigati</taxon>
    </lineage>
</organism>
<dbReference type="GeneID" id="4705394"/>
<name>A1CDZ1_ASPCL</name>
<sequence>MTFPYPLLGPDCYGLGVPKPRRESNPRHLDPAHVEAVFQKIRLHQDETNKESSSRAHIGWRQRFSRRFSRG</sequence>
<keyword evidence="2" id="KW-1185">Reference proteome</keyword>
<dbReference type="KEGG" id="act:ACLA_008280"/>
<dbReference type="RefSeq" id="XP_001273494.1">
    <property type="nucleotide sequence ID" value="XM_001273493.1"/>
</dbReference>
<reference evidence="1 2" key="1">
    <citation type="journal article" date="2008" name="PLoS Genet.">
        <title>Genomic islands in the pathogenic filamentous fungus Aspergillus fumigatus.</title>
        <authorList>
            <person name="Fedorova N.D."/>
            <person name="Khaldi N."/>
            <person name="Joardar V.S."/>
            <person name="Maiti R."/>
            <person name="Amedeo P."/>
            <person name="Anderson M.J."/>
            <person name="Crabtree J."/>
            <person name="Silva J.C."/>
            <person name="Badger J.H."/>
            <person name="Albarraq A."/>
            <person name="Angiuoli S."/>
            <person name="Bussey H."/>
            <person name="Bowyer P."/>
            <person name="Cotty P.J."/>
            <person name="Dyer P.S."/>
            <person name="Egan A."/>
            <person name="Galens K."/>
            <person name="Fraser-Liggett C.M."/>
            <person name="Haas B.J."/>
            <person name="Inman J.M."/>
            <person name="Kent R."/>
            <person name="Lemieux S."/>
            <person name="Malavazi I."/>
            <person name="Orvis J."/>
            <person name="Roemer T."/>
            <person name="Ronning C.M."/>
            <person name="Sundaram J.P."/>
            <person name="Sutton G."/>
            <person name="Turner G."/>
            <person name="Venter J.C."/>
            <person name="White O.R."/>
            <person name="Whitty B.R."/>
            <person name="Youngman P."/>
            <person name="Wolfe K.H."/>
            <person name="Goldman G.H."/>
            <person name="Wortman J.R."/>
            <person name="Jiang B."/>
            <person name="Denning D.W."/>
            <person name="Nierman W.C."/>
        </authorList>
    </citation>
    <scope>NUCLEOTIDE SEQUENCE [LARGE SCALE GENOMIC DNA]</scope>
    <source>
        <strain evidence="2">ATCC 1007 / CBS 513.65 / DSM 816 / NCTC 3887 / NRRL 1</strain>
    </source>
</reference>
<dbReference type="OrthoDB" id="4482097at2759"/>
<evidence type="ECO:0000313" key="2">
    <source>
        <dbReference type="Proteomes" id="UP000006701"/>
    </source>
</evidence>
<dbReference type="VEuPathDB" id="FungiDB:ACLA_008280"/>
<dbReference type="AlphaFoldDB" id="A1CDZ1"/>
<gene>
    <name evidence="1" type="ORF">ACLA_008280</name>
</gene>
<accession>A1CDZ1</accession>